<reference evidence="6" key="1">
    <citation type="journal article" date="2023" name="Mol. Phylogenet. Evol.">
        <title>Genome-scale phylogeny and comparative genomics of the fungal order Sordariales.</title>
        <authorList>
            <person name="Hensen N."/>
            <person name="Bonometti L."/>
            <person name="Westerberg I."/>
            <person name="Brannstrom I.O."/>
            <person name="Guillou S."/>
            <person name="Cros-Aarteil S."/>
            <person name="Calhoun S."/>
            <person name="Haridas S."/>
            <person name="Kuo A."/>
            <person name="Mondo S."/>
            <person name="Pangilinan J."/>
            <person name="Riley R."/>
            <person name="LaButti K."/>
            <person name="Andreopoulos B."/>
            <person name="Lipzen A."/>
            <person name="Chen C."/>
            <person name="Yan M."/>
            <person name="Daum C."/>
            <person name="Ng V."/>
            <person name="Clum A."/>
            <person name="Steindorff A."/>
            <person name="Ohm R.A."/>
            <person name="Martin F."/>
            <person name="Silar P."/>
            <person name="Natvig D.O."/>
            <person name="Lalanne C."/>
            <person name="Gautier V."/>
            <person name="Ament-Velasquez S.L."/>
            <person name="Kruys A."/>
            <person name="Hutchinson M.I."/>
            <person name="Powell A.J."/>
            <person name="Barry K."/>
            <person name="Miller A.N."/>
            <person name="Grigoriev I.V."/>
            <person name="Debuchy R."/>
            <person name="Gladieux P."/>
            <person name="Hiltunen Thoren M."/>
            <person name="Johannesson H."/>
        </authorList>
    </citation>
    <scope>NUCLEOTIDE SEQUENCE</scope>
    <source>
        <strain evidence="6">CBS 123565</strain>
    </source>
</reference>
<feature type="compositionally biased region" description="Basic and acidic residues" evidence="4">
    <location>
        <begin position="486"/>
        <end position="495"/>
    </location>
</feature>
<keyword evidence="2" id="KW-0963">Cytoplasm</keyword>
<feature type="coiled-coil region" evidence="3">
    <location>
        <begin position="133"/>
        <end position="160"/>
    </location>
</feature>
<feature type="compositionally biased region" description="Polar residues" evidence="4">
    <location>
        <begin position="287"/>
        <end position="296"/>
    </location>
</feature>
<gene>
    <name evidence="6" type="ORF">BT67DRAFT_351258</name>
</gene>
<proteinExistence type="predicted"/>
<evidence type="ECO:0000256" key="1">
    <source>
        <dbReference type="ARBA" id="ARBA00004496"/>
    </source>
</evidence>
<reference evidence="6" key="2">
    <citation type="submission" date="2023-05" db="EMBL/GenBank/DDBJ databases">
        <authorList>
            <consortium name="Lawrence Berkeley National Laboratory"/>
            <person name="Steindorff A."/>
            <person name="Hensen N."/>
            <person name="Bonometti L."/>
            <person name="Westerberg I."/>
            <person name="Brannstrom I.O."/>
            <person name="Guillou S."/>
            <person name="Cros-Aarteil S."/>
            <person name="Calhoun S."/>
            <person name="Haridas S."/>
            <person name="Kuo A."/>
            <person name="Mondo S."/>
            <person name="Pangilinan J."/>
            <person name="Riley R."/>
            <person name="Labutti K."/>
            <person name="Andreopoulos B."/>
            <person name="Lipzen A."/>
            <person name="Chen C."/>
            <person name="Yanf M."/>
            <person name="Daum C."/>
            <person name="Ng V."/>
            <person name="Clum A."/>
            <person name="Ohm R."/>
            <person name="Martin F."/>
            <person name="Silar P."/>
            <person name="Natvig D."/>
            <person name="Lalanne C."/>
            <person name="Gautier V."/>
            <person name="Ament-Velasquez S.L."/>
            <person name="Kruys A."/>
            <person name="Hutchinson M.I."/>
            <person name="Powell A.J."/>
            <person name="Barry K."/>
            <person name="Miller A.N."/>
            <person name="Grigoriev I.V."/>
            <person name="Debuchy R."/>
            <person name="Gladieux P."/>
            <person name="Thoren M.H."/>
            <person name="Johannesson H."/>
        </authorList>
    </citation>
    <scope>NUCLEOTIDE SEQUENCE</scope>
    <source>
        <strain evidence="6">CBS 123565</strain>
    </source>
</reference>
<feature type="compositionally biased region" description="Polar residues" evidence="4">
    <location>
        <begin position="304"/>
        <end position="313"/>
    </location>
</feature>
<feature type="compositionally biased region" description="Basic and acidic residues" evidence="4">
    <location>
        <begin position="404"/>
        <end position="424"/>
    </location>
</feature>
<evidence type="ECO:0000256" key="4">
    <source>
        <dbReference type="SAM" id="MobiDB-lite"/>
    </source>
</evidence>
<evidence type="ECO:0000259" key="5">
    <source>
        <dbReference type="Pfam" id="PF07989"/>
    </source>
</evidence>
<feature type="non-terminal residue" evidence="6">
    <location>
        <position position="525"/>
    </location>
</feature>
<evidence type="ECO:0000313" key="7">
    <source>
        <dbReference type="Proteomes" id="UP001304895"/>
    </source>
</evidence>
<dbReference type="GO" id="GO:0005737">
    <property type="term" value="C:cytoplasm"/>
    <property type="evidence" value="ECO:0007669"/>
    <property type="project" value="UniProtKB-SubCell"/>
</dbReference>
<name>A0AAN6UFF0_9PEZI</name>
<accession>A0AAN6UFF0</accession>
<feature type="region of interest" description="Disordered" evidence="4">
    <location>
        <begin position="342"/>
        <end position="525"/>
    </location>
</feature>
<dbReference type="Pfam" id="PF07989">
    <property type="entry name" value="Cnn_1N"/>
    <property type="match status" value="1"/>
</dbReference>
<keyword evidence="3" id="KW-0175">Coiled coil</keyword>
<dbReference type="EMBL" id="MU853422">
    <property type="protein sequence ID" value="KAK4131621.1"/>
    <property type="molecule type" value="Genomic_DNA"/>
</dbReference>
<comment type="caution">
    <text evidence="6">The sequence shown here is derived from an EMBL/GenBank/DDBJ whole genome shotgun (WGS) entry which is preliminary data.</text>
</comment>
<feature type="region of interest" description="Disordered" evidence="4">
    <location>
        <begin position="1"/>
        <end position="67"/>
    </location>
</feature>
<evidence type="ECO:0000256" key="2">
    <source>
        <dbReference type="ARBA" id="ARBA00022490"/>
    </source>
</evidence>
<feature type="compositionally biased region" description="Polar residues" evidence="4">
    <location>
        <begin position="503"/>
        <end position="512"/>
    </location>
</feature>
<comment type="subcellular location">
    <subcellularLocation>
        <location evidence="1">Cytoplasm</location>
    </subcellularLocation>
</comment>
<organism evidence="6 7">
    <name type="scientific">Trichocladium antarcticum</name>
    <dbReference type="NCBI Taxonomy" id="1450529"/>
    <lineage>
        <taxon>Eukaryota</taxon>
        <taxon>Fungi</taxon>
        <taxon>Dikarya</taxon>
        <taxon>Ascomycota</taxon>
        <taxon>Pezizomycotina</taxon>
        <taxon>Sordariomycetes</taxon>
        <taxon>Sordariomycetidae</taxon>
        <taxon>Sordariales</taxon>
        <taxon>Chaetomiaceae</taxon>
        <taxon>Trichocladium</taxon>
    </lineage>
</organism>
<feature type="non-terminal residue" evidence="6">
    <location>
        <position position="1"/>
    </location>
</feature>
<dbReference type="Proteomes" id="UP001304895">
    <property type="component" value="Unassembled WGS sequence"/>
</dbReference>
<sequence>PFHPMSSLLQEKLQQSRRAENERMSTQSSCDMLSASPAPRAVRSPSPTDNWRPRSSGGPDAAKQKKGLGVKEMEQTLSTLHKQNFDLKLELFHRRERQTVLEERAERLEREKVERDDVNDLLIHELEKRDKAVEEAVAMIVVLEARVEQLLREREMVRQVEFNGTAYPRIDSPAGAHPAMTPKAEAQALNRMPSFVSDRSENTEHLRSLYIGTCDSTTNLSRVAEGTPDTTRTDPRLDSPALSMLSESSFMSIYGRGRTAGLSPPPGNRHPSGDVGARSRMLALESPTKSRNSTPTKPHRPAGSRTTSGQFHNITDVLDMGPSPLQRLENLDVANVAMRDLARSPSPSQDKDRSPSARPPTSQAQRKTKREKREALEKVLTQAHFSNPQILPPTPDTLSSTTLRHFENSNDTLPREHASDHERSYITASETTTSQPVERCRQPASTSAFGSRTQMPVPERRFDTPMGAPQNQHYRKVSTTSSVDTWLRESFKPDSVDALGPMSSVSQANAGTKTGRVSPDLFSFP</sequence>
<feature type="domain" description="Centrosomin N-terminal motif 1" evidence="5">
    <location>
        <begin position="70"/>
        <end position="136"/>
    </location>
</feature>
<feature type="region of interest" description="Disordered" evidence="4">
    <location>
        <begin position="219"/>
        <end position="240"/>
    </location>
</feature>
<evidence type="ECO:0000256" key="3">
    <source>
        <dbReference type="SAM" id="Coils"/>
    </source>
</evidence>
<feature type="compositionally biased region" description="Polar residues" evidence="4">
    <location>
        <begin position="469"/>
        <end position="484"/>
    </location>
</feature>
<dbReference type="GO" id="GO:0005815">
    <property type="term" value="C:microtubule organizing center"/>
    <property type="evidence" value="ECO:0007669"/>
    <property type="project" value="InterPro"/>
</dbReference>
<feature type="compositionally biased region" description="Polar residues" evidence="4">
    <location>
        <begin position="426"/>
        <end position="436"/>
    </location>
</feature>
<keyword evidence="7" id="KW-1185">Reference proteome</keyword>
<feature type="compositionally biased region" description="Low complexity" evidence="4">
    <location>
        <begin position="34"/>
        <end position="47"/>
    </location>
</feature>
<feature type="region of interest" description="Disordered" evidence="4">
    <location>
        <begin position="255"/>
        <end position="323"/>
    </location>
</feature>
<protein>
    <recommendedName>
        <fullName evidence="5">Centrosomin N-terminal motif 1 domain-containing protein</fullName>
    </recommendedName>
</protein>
<dbReference type="AlphaFoldDB" id="A0AAN6UFF0"/>
<evidence type="ECO:0000313" key="6">
    <source>
        <dbReference type="EMBL" id="KAK4131621.1"/>
    </source>
</evidence>
<feature type="compositionally biased region" description="Polar residues" evidence="4">
    <location>
        <begin position="443"/>
        <end position="454"/>
    </location>
</feature>
<dbReference type="InterPro" id="IPR012943">
    <property type="entry name" value="Cnn_1N"/>
</dbReference>